<dbReference type="InterPro" id="IPR052555">
    <property type="entry name" value="dCTP_Pyrophosphatase"/>
</dbReference>
<gene>
    <name evidence="1" type="ORF">GBK04_08355</name>
</gene>
<protein>
    <submittedName>
        <fullName evidence="1">Nucleotide pyrophosphohydrolase</fullName>
    </submittedName>
</protein>
<dbReference type="GO" id="GO:0047429">
    <property type="term" value="F:nucleoside triphosphate diphosphatase activity"/>
    <property type="evidence" value="ECO:0007669"/>
    <property type="project" value="InterPro"/>
</dbReference>
<dbReference type="EMBL" id="WHLY01000002">
    <property type="protein sequence ID" value="MPR33371.1"/>
    <property type="molecule type" value="Genomic_DNA"/>
</dbReference>
<proteinExistence type="predicted"/>
<sequence>MKKEIEVITEKIKAFRDERDWKQFHDPKNLAICLSIESSELLQSFLWKNADEADIEKIKEELADVLYSALLIADHYNLNVKESIEAKLKINAQKYPVSKAKGSNKKYDHL</sequence>
<organism evidence="1 2">
    <name type="scientific">Salmonirosea aquatica</name>
    <dbReference type="NCBI Taxonomy" id="2654236"/>
    <lineage>
        <taxon>Bacteria</taxon>
        <taxon>Pseudomonadati</taxon>
        <taxon>Bacteroidota</taxon>
        <taxon>Cytophagia</taxon>
        <taxon>Cytophagales</taxon>
        <taxon>Spirosomataceae</taxon>
        <taxon>Salmonirosea</taxon>
    </lineage>
</organism>
<name>A0A7C9FNT2_9BACT</name>
<evidence type="ECO:0000313" key="2">
    <source>
        <dbReference type="Proteomes" id="UP000479293"/>
    </source>
</evidence>
<dbReference type="RefSeq" id="WP_152758563.1">
    <property type="nucleotide sequence ID" value="NZ_WHLY01000002.1"/>
</dbReference>
<dbReference type="CDD" id="cd11537">
    <property type="entry name" value="NTP-PPase_RS21-C6_like"/>
    <property type="match status" value="1"/>
</dbReference>
<keyword evidence="2" id="KW-1185">Reference proteome</keyword>
<dbReference type="PIRSF" id="PIRSF029826">
    <property type="entry name" value="UCP029826_pph"/>
    <property type="match status" value="1"/>
</dbReference>
<accession>A0A7C9FNT2</accession>
<dbReference type="Gene3D" id="1.10.287.1080">
    <property type="entry name" value="MazG-like"/>
    <property type="match status" value="1"/>
</dbReference>
<dbReference type="SUPFAM" id="SSF101386">
    <property type="entry name" value="all-alpha NTP pyrophosphatases"/>
    <property type="match status" value="1"/>
</dbReference>
<dbReference type="PANTHER" id="PTHR46523">
    <property type="entry name" value="DCTP PYROPHOSPHATASE 1"/>
    <property type="match status" value="1"/>
</dbReference>
<comment type="caution">
    <text evidence="1">The sequence shown here is derived from an EMBL/GenBank/DDBJ whole genome shotgun (WGS) entry which is preliminary data.</text>
</comment>
<dbReference type="Proteomes" id="UP000479293">
    <property type="component" value="Unassembled WGS sequence"/>
</dbReference>
<keyword evidence="1" id="KW-0378">Hydrolase</keyword>
<dbReference type="AlphaFoldDB" id="A0A7C9FNT2"/>
<dbReference type="GO" id="GO:0009143">
    <property type="term" value="P:nucleoside triphosphate catabolic process"/>
    <property type="evidence" value="ECO:0007669"/>
    <property type="project" value="InterPro"/>
</dbReference>
<reference evidence="1 2" key="1">
    <citation type="submission" date="2019-10" db="EMBL/GenBank/DDBJ databases">
        <title>Draft Genome Sequence of Cytophagaceae sp. SJW1-29.</title>
        <authorList>
            <person name="Choi A."/>
        </authorList>
    </citation>
    <scope>NUCLEOTIDE SEQUENCE [LARGE SCALE GENOMIC DNA]</scope>
    <source>
        <strain evidence="1 2">SJW1-29</strain>
    </source>
</reference>
<dbReference type="InterPro" id="IPR025984">
    <property type="entry name" value="DCTPP"/>
</dbReference>
<dbReference type="Pfam" id="PF12643">
    <property type="entry name" value="MazG-like"/>
    <property type="match status" value="1"/>
</dbReference>
<evidence type="ECO:0000313" key="1">
    <source>
        <dbReference type="EMBL" id="MPR33371.1"/>
    </source>
</evidence>
<dbReference type="PANTHER" id="PTHR46523:SF1">
    <property type="entry name" value="DCTP PYROPHOSPHATASE 1"/>
    <property type="match status" value="1"/>
</dbReference>